<dbReference type="PANTHER" id="PTHR43547:SF2">
    <property type="entry name" value="HYBRID SIGNAL TRANSDUCTION HISTIDINE KINASE C"/>
    <property type="match status" value="1"/>
</dbReference>
<dbReference type="EMBL" id="JACRTK010000004">
    <property type="protein sequence ID" value="MBC8591304.1"/>
    <property type="molecule type" value="Genomic_DNA"/>
</dbReference>
<dbReference type="InterPro" id="IPR036890">
    <property type="entry name" value="HATPase_C_sf"/>
</dbReference>
<protein>
    <recommendedName>
        <fullName evidence="2">histidine kinase</fullName>
        <ecNumber evidence="2">2.7.13.3</ecNumber>
    </recommendedName>
</protein>
<sequence>MTETKKIRLKKYIVSVIIIALFGELYFFPFKGSFRFSAGVLAFSLILLYLDLSEIYLTLFTSLTVLLLRGFINSLSIDGSIVDILKLDLPGALYYMLFGVLAHLSALTEKKDKSIQCISILFFIDIISNLFESLLRGNLNINLFHYIILIGTARSIISYTLFILLRRQEILIRQGEHQKRYAQLNSIISNIQAEMFYLNKSMKDIENVMSKSYKLYEENKENLGIREDALDIAREVHEIKKDYYRVIKGFESFLEDFDENDFMDLKDISLIIENNINRYIEQSNKKIDFRFVINNNIPINEYYLLFTILNNLIINGIDASGEKGEILVIQKTGRENMIFLVEDKAKGIDEDIIPYIFNPGFTTKYDENTGEASTGIGLSHVKNIVDKLKGTITINSKKGQGTQFKISIPINSLRR</sequence>
<proteinExistence type="predicted"/>
<name>A0A926F3N7_9FIRM</name>
<feature type="transmembrane region" description="Helical" evidence="6">
    <location>
        <begin position="12"/>
        <end position="28"/>
    </location>
</feature>
<keyword evidence="6" id="KW-0812">Transmembrane</keyword>
<dbReference type="GO" id="GO:0000155">
    <property type="term" value="F:phosphorelay sensor kinase activity"/>
    <property type="evidence" value="ECO:0007669"/>
    <property type="project" value="TreeGrafter"/>
</dbReference>
<dbReference type="SMART" id="SM00387">
    <property type="entry name" value="HATPase_c"/>
    <property type="match status" value="1"/>
</dbReference>
<evidence type="ECO:0000256" key="2">
    <source>
        <dbReference type="ARBA" id="ARBA00012438"/>
    </source>
</evidence>
<dbReference type="PRINTS" id="PR00344">
    <property type="entry name" value="BCTRLSENSOR"/>
</dbReference>
<feature type="transmembrane region" description="Helical" evidence="6">
    <location>
        <begin position="55"/>
        <end position="72"/>
    </location>
</feature>
<evidence type="ECO:0000259" key="7">
    <source>
        <dbReference type="PROSITE" id="PS50109"/>
    </source>
</evidence>
<dbReference type="PROSITE" id="PS50109">
    <property type="entry name" value="HIS_KIN"/>
    <property type="match status" value="1"/>
</dbReference>
<dbReference type="AlphaFoldDB" id="A0A926F3N7"/>
<dbReference type="RefSeq" id="WP_249324172.1">
    <property type="nucleotide sequence ID" value="NZ_JACRTK010000004.1"/>
</dbReference>
<feature type="transmembrane region" description="Helical" evidence="6">
    <location>
        <begin position="143"/>
        <end position="165"/>
    </location>
</feature>
<feature type="domain" description="Histidine kinase" evidence="7">
    <location>
        <begin position="305"/>
        <end position="412"/>
    </location>
</feature>
<keyword evidence="5" id="KW-0902">Two-component regulatory system</keyword>
<evidence type="ECO:0000256" key="5">
    <source>
        <dbReference type="ARBA" id="ARBA00023012"/>
    </source>
</evidence>
<keyword evidence="6" id="KW-1133">Transmembrane helix</keyword>
<dbReference type="InterPro" id="IPR004358">
    <property type="entry name" value="Sig_transdc_His_kin-like_C"/>
</dbReference>
<dbReference type="Gene3D" id="3.30.565.10">
    <property type="entry name" value="Histidine kinase-like ATPase, C-terminal domain"/>
    <property type="match status" value="1"/>
</dbReference>
<evidence type="ECO:0000256" key="4">
    <source>
        <dbReference type="ARBA" id="ARBA00022777"/>
    </source>
</evidence>
<keyword evidence="9" id="KW-1185">Reference proteome</keyword>
<evidence type="ECO:0000256" key="3">
    <source>
        <dbReference type="ARBA" id="ARBA00022553"/>
    </source>
</evidence>
<keyword evidence="4 8" id="KW-0418">Kinase</keyword>
<comment type="caution">
    <text evidence="8">The sequence shown here is derived from an EMBL/GenBank/DDBJ whole genome shotgun (WGS) entry which is preliminary data.</text>
</comment>
<evidence type="ECO:0000313" key="8">
    <source>
        <dbReference type="EMBL" id="MBC8591304.1"/>
    </source>
</evidence>
<accession>A0A926F3N7</accession>
<dbReference type="EC" id="2.7.13.3" evidence="2"/>
<dbReference type="SUPFAM" id="SSF55874">
    <property type="entry name" value="ATPase domain of HSP90 chaperone/DNA topoisomerase II/histidine kinase"/>
    <property type="match status" value="1"/>
</dbReference>
<keyword evidence="3" id="KW-0597">Phosphoprotein</keyword>
<dbReference type="Pfam" id="PF02518">
    <property type="entry name" value="HATPase_c"/>
    <property type="match status" value="1"/>
</dbReference>
<dbReference type="PANTHER" id="PTHR43547">
    <property type="entry name" value="TWO-COMPONENT HISTIDINE KINASE"/>
    <property type="match status" value="1"/>
</dbReference>
<dbReference type="Proteomes" id="UP000601522">
    <property type="component" value="Unassembled WGS sequence"/>
</dbReference>
<dbReference type="InterPro" id="IPR003594">
    <property type="entry name" value="HATPase_dom"/>
</dbReference>
<comment type="catalytic activity">
    <reaction evidence="1">
        <text>ATP + protein L-histidine = ADP + protein N-phospho-L-histidine.</text>
        <dbReference type="EC" id="2.7.13.3"/>
    </reaction>
</comment>
<keyword evidence="4 8" id="KW-0808">Transferase</keyword>
<reference evidence="8 9" key="1">
    <citation type="submission" date="2020-08" db="EMBL/GenBank/DDBJ databases">
        <title>Genome public.</title>
        <authorList>
            <person name="Liu C."/>
            <person name="Sun Q."/>
        </authorList>
    </citation>
    <scope>NUCLEOTIDE SEQUENCE [LARGE SCALE GENOMIC DNA]</scope>
    <source>
        <strain evidence="8 9">NSJ-26</strain>
    </source>
</reference>
<organism evidence="8 9">
    <name type="scientific">Wansuia hejianensis</name>
    <dbReference type="NCBI Taxonomy" id="2763667"/>
    <lineage>
        <taxon>Bacteria</taxon>
        <taxon>Bacillati</taxon>
        <taxon>Bacillota</taxon>
        <taxon>Clostridia</taxon>
        <taxon>Lachnospirales</taxon>
        <taxon>Lachnospiraceae</taxon>
        <taxon>Wansuia</taxon>
    </lineage>
</organism>
<keyword evidence="6" id="KW-0472">Membrane</keyword>
<evidence type="ECO:0000256" key="1">
    <source>
        <dbReference type="ARBA" id="ARBA00000085"/>
    </source>
</evidence>
<evidence type="ECO:0000256" key="6">
    <source>
        <dbReference type="SAM" id="Phobius"/>
    </source>
</evidence>
<evidence type="ECO:0000313" key="9">
    <source>
        <dbReference type="Proteomes" id="UP000601522"/>
    </source>
</evidence>
<gene>
    <name evidence="8" type="ORF">H8689_09305</name>
</gene>
<dbReference type="InterPro" id="IPR005467">
    <property type="entry name" value="His_kinase_dom"/>
</dbReference>